<accession>A0A0C3HHY7</accession>
<keyword evidence="3" id="KW-1185">Reference proteome</keyword>
<dbReference type="InParanoid" id="A0A0C3HHY7"/>
<evidence type="ECO:0000259" key="1">
    <source>
        <dbReference type="Pfam" id="PF06985"/>
    </source>
</evidence>
<dbReference type="Pfam" id="PF06985">
    <property type="entry name" value="HET"/>
    <property type="match status" value="1"/>
</dbReference>
<dbReference type="InterPro" id="IPR010730">
    <property type="entry name" value="HET"/>
</dbReference>
<sequence>MCGVNVTFSKPVHKSGDWVEGKDVKRQKSIKIVRKSELEITTPFGEHLPWGGFANATSISKYSGSEECSARIDEWLGECLTDHKICNERSPGCTDMEGPKRVIDTGPLDGDLALKLIDYPGSEENLVKYCALSYSWGKEEENFKTTRETYDSRRRGIRLEELPWMFRDAVAISRRVGCRYLWIDAICIIQQDREDWEIEAHRMYSIYGNAYLVIAASHSPSPSSSIFATRPPIARFNFNCAGKTFKISVKERVDHDIWQARERYDFRTVPLHSRAWAFQERLLARRVIHYGPSELVWECKKYIRCECSGIQWPVQSLDYKPGRSLKSERAWHSIVTQYTARQLTVGSDRLPALSGLAKQFAFPQMGRYLAGIWYSQLPDALGWTISGARKPKKYRAPSWCWSSLDGPIHYVTHGCAKEVHLIEANCTPAGDDPYGEVSDGYIIVKGEFGPVNKAGHRADDYDMPVSEEEDVWALKMDFSDWNIWYSLLLKRSRRVEGAWERCGIGIRCLLCREREDGNSHCIALIPGAFFGID</sequence>
<feature type="domain" description="Heterokaryon incompatibility" evidence="1">
    <location>
        <begin position="129"/>
        <end position="280"/>
    </location>
</feature>
<gene>
    <name evidence="2" type="ORF">OIDMADRAFT_160294</name>
</gene>
<dbReference type="EMBL" id="KN832874">
    <property type="protein sequence ID" value="KIN02700.1"/>
    <property type="molecule type" value="Genomic_DNA"/>
</dbReference>
<organism evidence="2 3">
    <name type="scientific">Oidiodendron maius (strain Zn)</name>
    <dbReference type="NCBI Taxonomy" id="913774"/>
    <lineage>
        <taxon>Eukaryota</taxon>
        <taxon>Fungi</taxon>
        <taxon>Dikarya</taxon>
        <taxon>Ascomycota</taxon>
        <taxon>Pezizomycotina</taxon>
        <taxon>Leotiomycetes</taxon>
        <taxon>Leotiomycetes incertae sedis</taxon>
        <taxon>Myxotrichaceae</taxon>
        <taxon>Oidiodendron</taxon>
    </lineage>
</organism>
<reference evidence="2 3" key="1">
    <citation type="submission" date="2014-04" db="EMBL/GenBank/DDBJ databases">
        <authorList>
            <consortium name="DOE Joint Genome Institute"/>
            <person name="Kuo A."/>
            <person name="Martino E."/>
            <person name="Perotto S."/>
            <person name="Kohler A."/>
            <person name="Nagy L.G."/>
            <person name="Floudas D."/>
            <person name="Copeland A."/>
            <person name="Barry K.W."/>
            <person name="Cichocki N."/>
            <person name="Veneault-Fourrey C."/>
            <person name="LaButti K."/>
            <person name="Lindquist E.A."/>
            <person name="Lipzen A."/>
            <person name="Lundell T."/>
            <person name="Morin E."/>
            <person name="Murat C."/>
            <person name="Sun H."/>
            <person name="Tunlid A."/>
            <person name="Henrissat B."/>
            <person name="Grigoriev I.V."/>
            <person name="Hibbett D.S."/>
            <person name="Martin F."/>
            <person name="Nordberg H.P."/>
            <person name="Cantor M.N."/>
            <person name="Hua S.X."/>
        </authorList>
    </citation>
    <scope>NUCLEOTIDE SEQUENCE [LARGE SCALE GENOMIC DNA]</scope>
    <source>
        <strain evidence="2 3">Zn</strain>
    </source>
</reference>
<evidence type="ECO:0000313" key="3">
    <source>
        <dbReference type="Proteomes" id="UP000054321"/>
    </source>
</evidence>
<dbReference type="AlphaFoldDB" id="A0A0C3HHY7"/>
<name>A0A0C3HHY7_OIDMZ</name>
<dbReference type="STRING" id="913774.A0A0C3HHY7"/>
<dbReference type="HOGENOM" id="CLU_002639_3_0_1"/>
<proteinExistence type="predicted"/>
<evidence type="ECO:0000313" key="2">
    <source>
        <dbReference type="EMBL" id="KIN02700.1"/>
    </source>
</evidence>
<protein>
    <recommendedName>
        <fullName evidence="1">Heterokaryon incompatibility domain-containing protein</fullName>
    </recommendedName>
</protein>
<reference evidence="3" key="2">
    <citation type="submission" date="2015-01" db="EMBL/GenBank/DDBJ databases">
        <title>Evolutionary Origins and Diversification of the Mycorrhizal Mutualists.</title>
        <authorList>
            <consortium name="DOE Joint Genome Institute"/>
            <consortium name="Mycorrhizal Genomics Consortium"/>
            <person name="Kohler A."/>
            <person name="Kuo A."/>
            <person name="Nagy L.G."/>
            <person name="Floudas D."/>
            <person name="Copeland A."/>
            <person name="Barry K.W."/>
            <person name="Cichocki N."/>
            <person name="Veneault-Fourrey C."/>
            <person name="LaButti K."/>
            <person name="Lindquist E.A."/>
            <person name="Lipzen A."/>
            <person name="Lundell T."/>
            <person name="Morin E."/>
            <person name="Murat C."/>
            <person name="Riley R."/>
            <person name="Ohm R."/>
            <person name="Sun H."/>
            <person name="Tunlid A."/>
            <person name="Henrissat B."/>
            <person name="Grigoriev I.V."/>
            <person name="Hibbett D.S."/>
            <person name="Martin F."/>
        </authorList>
    </citation>
    <scope>NUCLEOTIDE SEQUENCE [LARGE SCALE GENOMIC DNA]</scope>
    <source>
        <strain evidence="3">Zn</strain>
    </source>
</reference>
<dbReference type="PANTHER" id="PTHR33112:SF16">
    <property type="entry name" value="HETEROKARYON INCOMPATIBILITY DOMAIN-CONTAINING PROTEIN"/>
    <property type="match status" value="1"/>
</dbReference>
<dbReference type="PANTHER" id="PTHR33112">
    <property type="entry name" value="DOMAIN PROTEIN, PUTATIVE-RELATED"/>
    <property type="match status" value="1"/>
</dbReference>
<dbReference type="Proteomes" id="UP000054321">
    <property type="component" value="Unassembled WGS sequence"/>
</dbReference>
<dbReference type="OrthoDB" id="8300194at2759"/>